<proteinExistence type="predicted"/>
<protein>
    <submittedName>
        <fullName evidence="1">Uncharacterized protein</fullName>
    </submittedName>
</protein>
<organism evidence="1 2">
    <name type="scientific">Chondrus crispus</name>
    <name type="common">Carrageen Irish moss</name>
    <name type="synonym">Polymorpha crispa</name>
    <dbReference type="NCBI Taxonomy" id="2769"/>
    <lineage>
        <taxon>Eukaryota</taxon>
        <taxon>Rhodophyta</taxon>
        <taxon>Florideophyceae</taxon>
        <taxon>Rhodymeniophycidae</taxon>
        <taxon>Gigartinales</taxon>
        <taxon>Gigartinaceae</taxon>
        <taxon>Chondrus</taxon>
    </lineage>
</organism>
<name>R7Q4Q7_CHOCR</name>
<dbReference type="EMBL" id="HG001648">
    <property type="protein sequence ID" value="CDF33507.1"/>
    <property type="molecule type" value="Genomic_DNA"/>
</dbReference>
<reference evidence="2" key="1">
    <citation type="journal article" date="2013" name="Proc. Natl. Acad. Sci. U.S.A.">
        <title>Genome structure and metabolic features in the red seaweed Chondrus crispus shed light on evolution of the Archaeplastida.</title>
        <authorList>
            <person name="Collen J."/>
            <person name="Porcel B."/>
            <person name="Carre W."/>
            <person name="Ball S.G."/>
            <person name="Chaparro C."/>
            <person name="Tonon T."/>
            <person name="Barbeyron T."/>
            <person name="Michel G."/>
            <person name="Noel B."/>
            <person name="Valentin K."/>
            <person name="Elias M."/>
            <person name="Artiguenave F."/>
            <person name="Arun A."/>
            <person name="Aury J.M."/>
            <person name="Barbosa-Neto J.F."/>
            <person name="Bothwell J.H."/>
            <person name="Bouget F.Y."/>
            <person name="Brillet L."/>
            <person name="Cabello-Hurtado F."/>
            <person name="Capella-Gutierrez S."/>
            <person name="Charrier B."/>
            <person name="Cladiere L."/>
            <person name="Cock J.M."/>
            <person name="Coelho S.M."/>
            <person name="Colleoni C."/>
            <person name="Czjzek M."/>
            <person name="Da Silva C."/>
            <person name="Delage L."/>
            <person name="Denoeud F."/>
            <person name="Deschamps P."/>
            <person name="Dittami S.M."/>
            <person name="Gabaldon T."/>
            <person name="Gachon C.M."/>
            <person name="Groisillier A."/>
            <person name="Herve C."/>
            <person name="Jabbari K."/>
            <person name="Katinka M."/>
            <person name="Kloareg B."/>
            <person name="Kowalczyk N."/>
            <person name="Labadie K."/>
            <person name="Leblanc C."/>
            <person name="Lopez P.J."/>
            <person name="McLachlan D.H."/>
            <person name="Meslet-Cladiere L."/>
            <person name="Moustafa A."/>
            <person name="Nehr Z."/>
            <person name="Nyvall Collen P."/>
            <person name="Panaud O."/>
            <person name="Partensky F."/>
            <person name="Poulain J."/>
            <person name="Rensing S.A."/>
            <person name="Rousvoal S."/>
            <person name="Samson G."/>
            <person name="Symeonidi A."/>
            <person name="Weissenbach J."/>
            <person name="Zambounis A."/>
            <person name="Wincker P."/>
            <person name="Boyen C."/>
        </authorList>
    </citation>
    <scope>NUCLEOTIDE SEQUENCE [LARGE SCALE GENOMIC DNA]</scope>
    <source>
        <strain evidence="2">cv. Stackhouse</strain>
    </source>
</reference>
<dbReference type="KEGG" id="ccp:CHC_T00002094001"/>
<dbReference type="Gramene" id="CDF33507">
    <property type="protein sequence ID" value="CDF33507"/>
    <property type="gene ID" value="CHC_T00002094001"/>
</dbReference>
<sequence>MFLSFRRENSQSSIDFCEHTSSALYESKTILRNHSSTPFDILKISEPDLRTALLPPLILNQPTPCNAATKMFNAPSLKS</sequence>
<accession>R7Q4Q7</accession>
<gene>
    <name evidence="1" type="ORF">CHC_T00002094001</name>
</gene>
<evidence type="ECO:0000313" key="1">
    <source>
        <dbReference type="EMBL" id="CDF33507.1"/>
    </source>
</evidence>
<evidence type="ECO:0000313" key="2">
    <source>
        <dbReference type="Proteomes" id="UP000012073"/>
    </source>
</evidence>
<keyword evidence="2" id="KW-1185">Reference proteome</keyword>
<dbReference type="Proteomes" id="UP000012073">
    <property type="component" value="Unassembled WGS sequence"/>
</dbReference>
<dbReference type="AlphaFoldDB" id="R7Q4Q7"/>
<dbReference type="RefSeq" id="XP_005713310.1">
    <property type="nucleotide sequence ID" value="XM_005713253.1"/>
</dbReference>
<dbReference type="GeneID" id="17321025"/>